<comment type="caution">
    <text evidence="3">The sequence shown here is derived from an EMBL/GenBank/DDBJ whole genome shotgun (WGS) entry which is preliminary data.</text>
</comment>
<accession>A0A423VJ83</accession>
<evidence type="ECO:0000256" key="2">
    <source>
        <dbReference type="ARBA" id="ARBA00023239"/>
    </source>
</evidence>
<dbReference type="Pfam" id="PF06330">
    <property type="entry name" value="TRI5"/>
    <property type="match status" value="1"/>
</dbReference>
<name>A0A423VJ83_CYTCH</name>
<keyword evidence="2" id="KW-0456">Lyase</keyword>
<dbReference type="Proteomes" id="UP000284375">
    <property type="component" value="Unassembled WGS sequence"/>
</dbReference>
<dbReference type="SFLD" id="SFLDS00005">
    <property type="entry name" value="Isoprenoid_Synthase_Type_I"/>
    <property type="match status" value="1"/>
</dbReference>
<evidence type="ECO:0000256" key="1">
    <source>
        <dbReference type="ARBA" id="ARBA00007946"/>
    </source>
</evidence>
<dbReference type="EMBL" id="LJZO01000046">
    <property type="protein sequence ID" value="ROV90994.1"/>
    <property type="molecule type" value="Genomic_DNA"/>
</dbReference>
<dbReference type="AlphaFoldDB" id="A0A423VJ83"/>
<evidence type="ECO:0000313" key="4">
    <source>
        <dbReference type="Proteomes" id="UP000284375"/>
    </source>
</evidence>
<proteinExistence type="inferred from homology"/>
<comment type="similarity">
    <text evidence="1">Belongs to the trichodiene synthase family.</text>
</comment>
<reference evidence="3 4" key="1">
    <citation type="submission" date="2015-09" db="EMBL/GenBank/DDBJ databases">
        <title>Host preference determinants of Valsa canker pathogens revealed by comparative genomics.</title>
        <authorList>
            <person name="Yin Z."/>
            <person name="Huang L."/>
        </authorList>
    </citation>
    <scope>NUCLEOTIDE SEQUENCE [LARGE SCALE GENOMIC DNA]</scope>
    <source>
        <strain evidence="3 4">YSFL</strain>
    </source>
</reference>
<dbReference type="Gene3D" id="1.10.600.10">
    <property type="entry name" value="Farnesyl Diphosphate Synthase"/>
    <property type="match status" value="1"/>
</dbReference>
<dbReference type="GO" id="GO:0016838">
    <property type="term" value="F:carbon-oxygen lyase activity, acting on phosphates"/>
    <property type="evidence" value="ECO:0007669"/>
    <property type="project" value="InterPro"/>
</dbReference>
<dbReference type="SFLD" id="SFLDG01021">
    <property type="entry name" value="Trichodiene_Synthase_Like"/>
    <property type="match status" value="1"/>
</dbReference>
<evidence type="ECO:0000313" key="3">
    <source>
        <dbReference type="EMBL" id="ROV90994.1"/>
    </source>
</evidence>
<organism evidence="3 4">
    <name type="scientific">Cytospora chrysosperma</name>
    <name type="common">Cytospora canker fungus</name>
    <name type="synonym">Sphaeria chrysosperma</name>
    <dbReference type="NCBI Taxonomy" id="252740"/>
    <lineage>
        <taxon>Eukaryota</taxon>
        <taxon>Fungi</taxon>
        <taxon>Dikarya</taxon>
        <taxon>Ascomycota</taxon>
        <taxon>Pezizomycotina</taxon>
        <taxon>Sordariomycetes</taxon>
        <taxon>Sordariomycetidae</taxon>
        <taxon>Diaporthales</taxon>
        <taxon>Cytosporaceae</taxon>
        <taxon>Cytospora</taxon>
    </lineage>
</organism>
<dbReference type="STRING" id="252740.A0A423VJ83"/>
<dbReference type="OrthoDB" id="2998174at2759"/>
<dbReference type="InterPro" id="IPR008949">
    <property type="entry name" value="Isoprenoid_synthase_dom_sf"/>
</dbReference>
<sequence>MGSMCETVPAVAMLSEAPARHELLVSSVRPLISNFLETIDYTPPQNTDRGALRASMLEYAAKSGVPYNEDKHARQCFAAGLSVASDMYPNHPLDVQFHIGIFTWLGFLIDDTNECIASDLASFQSRFYTSQPQPSLLLEHFARTMRNTYQYYDPIVANFIVLSALAFINANALENRNEFQELVPMKAGINWLYYFRDKEGLPEVYAYFVFPRMLYPDIGSFLQAIPDMGIFINLTNDILSFYKEEVAGETRNYMNSRASYERKTAMTTMREVVLETAQAYLRTTNVLQGRELYAQAWHEFVMGYVAMHIKNDRYMFVNIGLAEHFIKN</sequence>
<evidence type="ECO:0008006" key="5">
    <source>
        <dbReference type="Google" id="ProtNLM"/>
    </source>
</evidence>
<keyword evidence="4" id="KW-1185">Reference proteome</keyword>
<protein>
    <recommendedName>
        <fullName evidence="5">Terpene synthase</fullName>
    </recommendedName>
</protein>
<dbReference type="SUPFAM" id="SSF48576">
    <property type="entry name" value="Terpenoid synthases"/>
    <property type="match status" value="1"/>
</dbReference>
<dbReference type="InterPro" id="IPR024652">
    <property type="entry name" value="Trichodiene_synth"/>
</dbReference>
<gene>
    <name evidence="3" type="ORF">VSDG_07669</name>
</gene>